<proteinExistence type="predicted"/>
<gene>
    <name evidence="1" type="ORF">E6K79_09830</name>
</gene>
<sequence>MNRALLAVILVAGVATLGFIGSVLWRVFRPVRFHLDAVLDRRHVAPDAVERPPALSDDETRALDRLSSRGLSQPYTAADMDSLKAIWAVVEKRTGKNVSEKGARNYAGGLREAYNYLDEFQNCLLASWDSRMPVTTPKLLALRKRVVEGNMAPREKVSSDSSLIHEAATRTVRNPRTGMRMPMPREGIVRMLLRIEQLRRNVDFLDSALAATPTR</sequence>
<comment type="caution">
    <text evidence="1">The sequence shown here is derived from an EMBL/GenBank/DDBJ whole genome shotgun (WGS) entry which is preliminary data.</text>
</comment>
<accession>A0A538TIU6</accession>
<evidence type="ECO:0000313" key="1">
    <source>
        <dbReference type="EMBL" id="TMQ63533.1"/>
    </source>
</evidence>
<reference evidence="1 2" key="1">
    <citation type="journal article" date="2019" name="Nat. Microbiol.">
        <title>Mediterranean grassland soil C-N compound turnover is dependent on rainfall and depth, and is mediated by genomically divergent microorganisms.</title>
        <authorList>
            <person name="Diamond S."/>
            <person name="Andeer P.F."/>
            <person name="Li Z."/>
            <person name="Crits-Christoph A."/>
            <person name="Burstein D."/>
            <person name="Anantharaman K."/>
            <person name="Lane K.R."/>
            <person name="Thomas B.C."/>
            <person name="Pan C."/>
            <person name="Northen T.R."/>
            <person name="Banfield J.F."/>
        </authorList>
    </citation>
    <scope>NUCLEOTIDE SEQUENCE [LARGE SCALE GENOMIC DNA]</scope>
    <source>
        <strain evidence="1">WS_9</strain>
    </source>
</reference>
<protein>
    <submittedName>
        <fullName evidence="1">Uncharacterized protein</fullName>
    </submittedName>
</protein>
<dbReference type="Proteomes" id="UP000317691">
    <property type="component" value="Unassembled WGS sequence"/>
</dbReference>
<dbReference type="AlphaFoldDB" id="A0A538TIU6"/>
<organism evidence="1 2">
    <name type="scientific">Eiseniibacteriota bacterium</name>
    <dbReference type="NCBI Taxonomy" id="2212470"/>
    <lineage>
        <taxon>Bacteria</taxon>
        <taxon>Candidatus Eiseniibacteriota</taxon>
    </lineage>
</organism>
<name>A0A538TIU6_UNCEI</name>
<evidence type="ECO:0000313" key="2">
    <source>
        <dbReference type="Proteomes" id="UP000317691"/>
    </source>
</evidence>
<dbReference type="EMBL" id="VBOZ01000030">
    <property type="protein sequence ID" value="TMQ63533.1"/>
    <property type="molecule type" value="Genomic_DNA"/>
</dbReference>